<accession>A0A0H3GFS8</accession>
<feature type="binding site" evidence="6">
    <location>
        <position position="76"/>
    </location>
    <ligand>
        <name>Mg(2+)</name>
        <dbReference type="ChEBI" id="CHEBI:18420"/>
        <label>1</label>
    </ligand>
</feature>
<feature type="binding site" evidence="6">
    <location>
        <position position="73"/>
    </location>
    <ligand>
        <name>Mg(2+)</name>
        <dbReference type="ChEBI" id="CHEBI:18420"/>
        <label>1</label>
    </ligand>
</feature>
<evidence type="ECO:0000259" key="2">
    <source>
        <dbReference type="Pfam" id="PF00535"/>
    </source>
</evidence>
<dbReference type="Proteomes" id="UP000001288">
    <property type="component" value="Chromosome"/>
</dbReference>
<dbReference type="AlphaFoldDB" id="A0A0H3GFS8"/>
<dbReference type="InterPro" id="IPR054028">
    <property type="entry name" value="TarS/TarP_linker"/>
</dbReference>
<keyword evidence="6 7" id="KW-0479">Metal-binding</keyword>
<dbReference type="PDB" id="9GZJ">
    <property type="method" value="X-ray"/>
    <property type="resolution" value="2.34 A"/>
    <property type="chains" value="A/B=1-623"/>
</dbReference>
<dbReference type="PANTHER" id="PTHR22916:SF3">
    <property type="entry name" value="UDP-GLCNAC:BETAGAL BETA-1,3-N-ACETYLGLUCOSAMINYLTRANSFERASE-LIKE PROTEIN 1"/>
    <property type="match status" value="1"/>
</dbReference>
<dbReference type="PDB" id="9GZK">
    <property type="method" value="X-ray"/>
    <property type="resolution" value="2.52 A"/>
    <property type="chains" value="A/B/C/D/E/F=1-623"/>
</dbReference>
<sequence>MRNLKDRVLNSLKGNKKDIKISVVVPTYNTELEGLKNLMSSIDKQTMNPDEYELVFVDDGSTTDTYERLQEFAETRPNMTVKQIENSGWGSRPRNIATKMAKGEYILYLDHDDTVFPETFERVYNFGKENNLDVVSGKEVRTNGWSWGWKQFSENNPHAEEMGIECLLPMTPHKFYKREFLLENDITFDDGARVLWEDVYFNSKAFIHGAKVGILADYPTYYWIATGANNSSSFGRDPHEKWNQINKLFNFFKDNIKEQRDLDFMLTHWYRSRVLGILGQWLLKNNNERIDIEFNYAKKLAEELIPAYISENLDKNNQVKDYLLRQGDLDSLKKLAQIDAGITALSYVEDAYFKEDKLFFKTSTKMTYEDKEDFFIEKTADRMERILPEEIKSKLPKEFFDYSDDLAEFTYEPSIKGRNSRATWKIDGSTSNVEVVNKKANLYKIEGEMSFSVQINDYILDAADKKQPWDIATRFTGLGYTSHRALTIGKILIKTALINNKTMIVYKNASGLISLDVGSSVRSIVEDSGVKREQILIDKTSGKVTIPLNEIHVFGESLIEGNAELKPVGISDADPINVKAKLIGEANKARVEVLLGDEKLSGEYHLVTNIQGKKDKQQIKITL</sequence>
<dbReference type="HOGENOM" id="CLU_030094_0_0_9"/>
<feature type="binding site" evidence="7">
    <location>
        <position position="113"/>
    </location>
    <ligand>
        <name>Mg(2+)</name>
        <dbReference type="ChEBI" id="CHEBI:18420"/>
        <label>3</label>
    </ligand>
</feature>
<dbReference type="RefSeq" id="WP_014600720.1">
    <property type="nucleotide sequence ID" value="NC_017544.1"/>
</dbReference>
<dbReference type="GO" id="GO:0016758">
    <property type="term" value="F:hexosyltransferase activity"/>
    <property type="evidence" value="ECO:0007669"/>
    <property type="project" value="UniProtKB-ARBA"/>
</dbReference>
<reference evidence="5" key="1">
    <citation type="submission" date="2010-04" db="EMBL/GenBank/DDBJ databases">
        <title>The genome sequence of Listeria monocytogenes strain 10403S.</title>
        <authorList>
            <consortium name="The Broad Institute Genome Sequencing Platform"/>
            <consortium name="The Broad Institute Genome Sequencing Center for Infectious Disease."/>
            <person name="Borowsky M."/>
            <person name="Borodovsky M."/>
            <person name="Young S.K."/>
            <person name="Zeng Q."/>
            <person name="Koehrsen M."/>
            <person name="Fitzgerald M."/>
            <person name="Wiedmann M."/>
            <person name="Swaminathan B."/>
            <person name="Lauer P."/>
            <person name="Portnoy D."/>
            <person name="Cossart P."/>
            <person name="Buchrieser C."/>
            <person name="Higgins D."/>
            <person name="Abouelleil A."/>
            <person name="Alvarado L."/>
            <person name="Arachchi H.M."/>
            <person name="Berlin A."/>
            <person name="Borenstein D."/>
            <person name="Brown A."/>
            <person name="Chapman S.B."/>
            <person name="Chen Z."/>
            <person name="Dunbar C.D."/>
            <person name="Engels R."/>
            <person name="Freedman E."/>
            <person name="Gearin G."/>
            <person name="Gellesch M."/>
            <person name="Goldberg J."/>
            <person name="Griggs A."/>
            <person name="Gujja S."/>
            <person name="Heilman E."/>
            <person name="Heiman D."/>
            <person name="Howarth C."/>
            <person name="Jen D."/>
            <person name="Larson L."/>
            <person name="Lui A."/>
            <person name="MacDonald J."/>
            <person name="Mehta T."/>
            <person name="Montmayeur A."/>
            <person name="Neiman D."/>
            <person name="Park D."/>
            <person name="Pearson M."/>
            <person name="Priest M."/>
            <person name="Richards J."/>
            <person name="Roberts A."/>
            <person name="Saif S."/>
            <person name="Shea T."/>
            <person name="Shenoy N."/>
            <person name="Sisk P."/>
            <person name="Stolte C."/>
            <person name="Sykes S."/>
            <person name="Walk T."/>
            <person name="White J."/>
            <person name="Yandava C."/>
            <person name="Haas B."/>
            <person name="Nusbaum C."/>
            <person name="Birren B."/>
        </authorList>
    </citation>
    <scope>NUCLEOTIDE SEQUENCE [LARGE SCALE GENOMIC DNA]</scope>
    <source>
        <strain evidence="5">10403S</strain>
    </source>
</reference>
<feature type="binding site" evidence="6 7">
    <location>
        <position position="347"/>
    </location>
    <ligand>
        <name>Mg(2+)</name>
        <dbReference type="ChEBI" id="CHEBI:18420"/>
        <label>4</label>
    </ligand>
</feature>
<evidence type="ECO:0000313" key="5">
    <source>
        <dbReference type="Proteomes" id="UP000001288"/>
    </source>
</evidence>
<dbReference type="EMBL" id="CP002002">
    <property type="protein sequence ID" value="AEO06080.1"/>
    <property type="molecule type" value="Genomic_DNA"/>
</dbReference>
<evidence type="ECO:0000259" key="3">
    <source>
        <dbReference type="Pfam" id="PF22181"/>
    </source>
</evidence>
<keyword evidence="6 7" id="KW-0002">3D-structure</keyword>
<dbReference type="Gene3D" id="3.90.550.10">
    <property type="entry name" value="Spore Coat Polysaccharide Biosynthesis Protein SpsA, Chain A"/>
    <property type="match status" value="1"/>
</dbReference>
<feature type="binding site" evidence="6">
    <location>
        <position position="113"/>
    </location>
    <ligand>
        <name>Mg(2+)</name>
        <dbReference type="ChEBI" id="CHEBI:18420"/>
        <label>2</label>
    </ligand>
</feature>
<name>A0A0H3GFS8_LISM4</name>
<gene>
    <name evidence="4" type="ordered locus">LMRG_00542</name>
</gene>
<dbReference type="InterPro" id="IPR029044">
    <property type="entry name" value="Nucleotide-diphossugar_trans"/>
</dbReference>
<dbReference type="PANTHER" id="PTHR22916">
    <property type="entry name" value="GLYCOSYLTRANSFERASE"/>
    <property type="match status" value="1"/>
</dbReference>
<comment type="similarity">
    <text evidence="1">Belongs to the glycosyltransferase 2 family.</text>
</comment>
<dbReference type="CDD" id="cd00761">
    <property type="entry name" value="Glyco_tranf_GTA_type"/>
    <property type="match status" value="1"/>
</dbReference>
<reference evidence="6 7" key="2">
    <citation type="journal article" date="2025" name="Nat. Commun.">
        <title>Molecular properties of the RmlT wall teichoic acid rhamnosyltransferase that modulates virulence in Listeria monocytogenes.</title>
        <authorList>
            <person name="Monteiro R."/>
            <person name="Cereija T.B."/>
            <person name="Pombinho R."/>
            <person name="Voskuilen T."/>
            <person name="Codee J.D.C."/>
            <person name="Sousa S."/>
            <person name="Morais-Cabral J.H."/>
            <person name="Cabanes D."/>
        </authorList>
    </citation>
    <scope>X-RAY CRYSTALLOGRAPHY (2.34 ANGSTROMS) IN COMPLEX WITH MG(2+)</scope>
</reference>
<feature type="binding site" evidence="6 7">
    <location>
        <position position="370"/>
    </location>
    <ligand>
        <name>Mg(2+)</name>
        <dbReference type="ChEBI" id="CHEBI:18420"/>
        <label>4</label>
    </ligand>
</feature>
<organism evidence="4 5">
    <name type="scientific">Listeria monocytogenes serotype 1/2a (strain 10403S)</name>
    <dbReference type="NCBI Taxonomy" id="393133"/>
    <lineage>
        <taxon>Bacteria</taxon>
        <taxon>Bacillati</taxon>
        <taxon>Bacillota</taxon>
        <taxon>Bacilli</taxon>
        <taxon>Bacillales</taxon>
        <taxon>Listeriaceae</taxon>
        <taxon>Listeria</taxon>
    </lineage>
</organism>
<feature type="domain" description="TarS/TarP linker" evidence="3">
    <location>
        <begin position="238"/>
        <end position="336"/>
    </location>
</feature>
<dbReference type="SUPFAM" id="SSF53448">
    <property type="entry name" value="Nucleotide-diphospho-sugar transferases"/>
    <property type="match status" value="1"/>
</dbReference>
<feature type="binding site" evidence="7">
    <location>
        <position position="224"/>
    </location>
    <ligand>
        <name>Mg(2+)</name>
        <dbReference type="ChEBI" id="CHEBI:18420"/>
        <label>3</label>
    </ligand>
</feature>
<proteinExistence type="evidence at protein level"/>
<evidence type="ECO:0000256" key="1">
    <source>
        <dbReference type="ARBA" id="ARBA00006739"/>
    </source>
</evidence>
<evidence type="ECO:0000313" key="4">
    <source>
        <dbReference type="EMBL" id="AEO06080.1"/>
    </source>
</evidence>
<evidence type="ECO:0007829" key="6">
    <source>
        <dbReference type="PDB" id="9GZJ"/>
    </source>
</evidence>
<dbReference type="InterPro" id="IPR001173">
    <property type="entry name" value="Glyco_trans_2-like"/>
</dbReference>
<dbReference type="SMR" id="A0A0H3GFS8"/>
<feature type="binding site" evidence="6">
    <location>
        <position position="111"/>
    </location>
    <ligand>
        <name>Mg(2+)</name>
        <dbReference type="ChEBI" id="CHEBI:18420"/>
        <label>2</label>
    </ligand>
</feature>
<dbReference type="KEGG" id="lmt:LMRG_00542"/>
<protein>
    <submittedName>
        <fullName evidence="4">Uncharacterized protein</fullName>
    </submittedName>
</protein>
<feature type="binding site" evidence="6">
    <location>
        <position position="79"/>
    </location>
    <ligand>
        <name>Mg(2+)</name>
        <dbReference type="ChEBI" id="CHEBI:18420"/>
        <label>1</label>
    </ligand>
</feature>
<evidence type="ECO:0007829" key="7">
    <source>
        <dbReference type="PDB" id="9GZK"/>
    </source>
</evidence>
<feature type="binding site" evidence="7">
    <location>
        <position position="112"/>
    </location>
    <ligand>
        <name>Mg(2+)</name>
        <dbReference type="ChEBI" id="CHEBI:18420"/>
        <label>3</label>
    </ligand>
</feature>
<feature type="domain" description="Glycosyltransferase 2-like" evidence="2">
    <location>
        <begin position="22"/>
        <end position="155"/>
    </location>
</feature>
<dbReference type="Pfam" id="PF00535">
    <property type="entry name" value="Glycos_transf_2"/>
    <property type="match status" value="1"/>
</dbReference>
<dbReference type="Pfam" id="PF22181">
    <property type="entry name" value="TarS_linker"/>
    <property type="match status" value="1"/>
</dbReference>
<dbReference type="GO" id="GO:0046872">
    <property type="term" value="F:metal ion binding"/>
    <property type="evidence" value="ECO:0007669"/>
    <property type="project" value="UniProtKB-KW"/>
</dbReference>